<dbReference type="PROSITE" id="PS51898">
    <property type="entry name" value="TYR_RECOMBINASE"/>
    <property type="match status" value="1"/>
</dbReference>
<protein>
    <submittedName>
        <fullName evidence="8">Site-specific recombinase XerD</fullName>
    </submittedName>
</protein>
<feature type="domain" description="Core-binding (CB)" evidence="7">
    <location>
        <begin position="1"/>
        <end position="89"/>
    </location>
</feature>
<evidence type="ECO:0000259" key="6">
    <source>
        <dbReference type="PROSITE" id="PS51898"/>
    </source>
</evidence>
<dbReference type="Pfam" id="PF00589">
    <property type="entry name" value="Phage_integrase"/>
    <property type="match status" value="1"/>
</dbReference>
<dbReference type="PANTHER" id="PTHR30349:SF64">
    <property type="entry name" value="PROPHAGE INTEGRASE INTD-RELATED"/>
    <property type="match status" value="1"/>
</dbReference>
<dbReference type="OrthoDB" id="9801717at2"/>
<keyword evidence="3 5" id="KW-0238">DNA-binding</keyword>
<dbReference type="InterPro" id="IPR013762">
    <property type="entry name" value="Integrase-like_cat_sf"/>
</dbReference>
<dbReference type="Pfam" id="PF02899">
    <property type="entry name" value="Phage_int_SAM_1"/>
    <property type="match status" value="1"/>
</dbReference>
<dbReference type="Gene3D" id="1.10.150.130">
    <property type="match status" value="1"/>
</dbReference>
<dbReference type="InterPro" id="IPR011010">
    <property type="entry name" value="DNA_brk_join_enz"/>
</dbReference>
<dbReference type="Gene3D" id="1.10.443.10">
    <property type="entry name" value="Intergrase catalytic core"/>
    <property type="match status" value="1"/>
</dbReference>
<reference evidence="8 9" key="1">
    <citation type="submission" date="2018-06" db="EMBL/GenBank/DDBJ databases">
        <title>Genomic Encyclopedia of Archaeal and Bacterial Type Strains, Phase II (KMG-II): from individual species to whole genera.</title>
        <authorList>
            <person name="Goeker M."/>
        </authorList>
    </citation>
    <scope>NUCLEOTIDE SEQUENCE [LARGE SCALE GENOMIC DNA]</scope>
    <source>
        <strain evidence="8 9">KACC 16626</strain>
    </source>
</reference>
<accession>A0A318TZQ3</accession>
<dbReference type="InterPro" id="IPR002104">
    <property type="entry name" value="Integrase_catalytic"/>
</dbReference>
<dbReference type="PANTHER" id="PTHR30349">
    <property type="entry name" value="PHAGE INTEGRASE-RELATED"/>
    <property type="match status" value="1"/>
</dbReference>
<name>A0A318TZQ3_9BACL</name>
<dbReference type="PROSITE" id="PS51900">
    <property type="entry name" value="CB"/>
    <property type="match status" value="1"/>
</dbReference>
<dbReference type="GO" id="GO:0006310">
    <property type="term" value="P:DNA recombination"/>
    <property type="evidence" value="ECO:0007669"/>
    <property type="project" value="UniProtKB-KW"/>
</dbReference>
<evidence type="ECO:0000313" key="8">
    <source>
        <dbReference type="EMBL" id="PYF07625.1"/>
    </source>
</evidence>
<dbReference type="AlphaFoldDB" id="A0A318TZQ3"/>
<dbReference type="InterPro" id="IPR004107">
    <property type="entry name" value="Integrase_SAM-like_N"/>
</dbReference>
<feature type="domain" description="Tyr recombinase" evidence="6">
    <location>
        <begin position="110"/>
        <end position="283"/>
    </location>
</feature>
<dbReference type="InterPro" id="IPR010998">
    <property type="entry name" value="Integrase_recombinase_N"/>
</dbReference>
<gene>
    <name evidence="8" type="ORF">BJ095_104133</name>
</gene>
<evidence type="ECO:0000256" key="3">
    <source>
        <dbReference type="ARBA" id="ARBA00023125"/>
    </source>
</evidence>
<evidence type="ECO:0000256" key="5">
    <source>
        <dbReference type="PROSITE-ProRule" id="PRU01248"/>
    </source>
</evidence>
<evidence type="ECO:0000259" key="7">
    <source>
        <dbReference type="PROSITE" id="PS51900"/>
    </source>
</evidence>
<dbReference type="InterPro" id="IPR044068">
    <property type="entry name" value="CB"/>
</dbReference>
<keyword evidence="4" id="KW-0233">DNA recombination</keyword>
<dbReference type="SUPFAM" id="SSF56349">
    <property type="entry name" value="DNA breaking-rejoining enzymes"/>
    <property type="match status" value="1"/>
</dbReference>
<comment type="caution">
    <text evidence="8">The sequence shown here is derived from an EMBL/GenBank/DDBJ whole genome shotgun (WGS) entry which is preliminary data.</text>
</comment>
<comment type="similarity">
    <text evidence="1">Belongs to the 'phage' integrase family.</text>
</comment>
<keyword evidence="9" id="KW-1185">Reference proteome</keyword>
<sequence>MLFMESVEQFGKYQANIERSPVTIKAYHEDLSLLNRYLEEKYNSPVYLEDITQEDVEEYLYYLKNIKGYQPISRKRVLGSMRSFFGYAYKSEWCDKNVTVRLEPIKCQQKERQYLSEEEVNQFVQAIQHDLARLVAQTLYYTGMRISECLNLHVEDVDLEDNLIHIRHGKGNKDRFVPINSKLKELLVDYTKNWRVNSDYFFATRNTGTFSKTRVSKIFRDTNQALGWKKDVTAHILRHSFASKLVKNNVHLVKISKLLGHSSLKTTSIYVHSNMDDLKDAVNTL</sequence>
<dbReference type="Proteomes" id="UP000247416">
    <property type="component" value="Unassembled WGS sequence"/>
</dbReference>
<dbReference type="GO" id="GO:0015074">
    <property type="term" value="P:DNA integration"/>
    <property type="evidence" value="ECO:0007669"/>
    <property type="project" value="UniProtKB-KW"/>
</dbReference>
<evidence type="ECO:0000256" key="1">
    <source>
        <dbReference type="ARBA" id="ARBA00008857"/>
    </source>
</evidence>
<evidence type="ECO:0000256" key="4">
    <source>
        <dbReference type="ARBA" id="ARBA00023172"/>
    </source>
</evidence>
<keyword evidence="2" id="KW-0229">DNA integration</keyword>
<evidence type="ECO:0000313" key="9">
    <source>
        <dbReference type="Proteomes" id="UP000247416"/>
    </source>
</evidence>
<proteinExistence type="inferred from homology"/>
<organism evidence="8 9">
    <name type="scientific">Ureibacillus chungkukjangi</name>
    <dbReference type="NCBI Taxonomy" id="1202712"/>
    <lineage>
        <taxon>Bacteria</taxon>
        <taxon>Bacillati</taxon>
        <taxon>Bacillota</taxon>
        <taxon>Bacilli</taxon>
        <taxon>Bacillales</taxon>
        <taxon>Caryophanaceae</taxon>
        <taxon>Ureibacillus</taxon>
    </lineage>
</organism>
<evidence type="ECO:0000256" key="2">
    <source>
        <dbReference type="ARBA" id="ARBA00022908"/>
    </source>
</evidence>
<dbReference type="GO" id="GO:0003677">
    <property type="term" value="F:DNA binding"/>
    <property type="evidence" value="ECO:0007669"/>
    <property type="project" value="UniProtKB-UniRule"/>
</dbReference>
<dbReference type="InterPro" id="IPR050090">
    <property type="entry name" value="Tyrosine_recombinase_XerCD"/>
</dbReference>
<dbReference type="RefSeq" id="WP_107932655.1">
    <property type="nucleotide sequence ID" value="NZ_PYWJ01000003.1"/>
</dbReference>
<dbReference type="EMBL" id="QJTJ01000004">
    <property type="protein sequence ID" value="PYF07625.1"/>
    <property type="molecule type" value="Genomic_DNA"/>
</dbReference>